<evidence type="ECO:0000259" key="8">
    <source>
        <dbReference type="PROSITE" id="PS51294"/>
    </source>
</evidence>
<keyword evidence="5" id="KW-0539">Nucleus</keyword>
<feature type="domain" description="Myb-like" evidence="7">
    <location>
        <begin position="115"/>
        <end position="167"/>
    </location>
</feature>
<proteinExistence type="predicted"/>
<evidence type="ECO:0000256" key="2">
    <source>
        <dbReference type="ARBA" id="ARBA00023015"/>
    </source>
</evidence>
<evidence type="ECO:0000259" key="7">
    <source>
        <dbReference type="PROSITE" id="PS50090"/>
    </source>
</evidence>
<evidence type="ECO:0000256" key="4">
    <source>
        <dbReference type="ARBA" id="ARBA00023163"/>
    </source>
</evidence>
<feature type="region of interest" description="Disordered" evidence="6">
    <location>
        <begin position="170"/>
        <end position="248"/>
    </location>
</feature>
<dbReference type="InterPro" id="IPR009057">
    <property type="entry name" value="Homeodomain-like_sf"/>
</dbReference>
<dbReference type="FunFam" id="1.10.10.60:FF:000009">
    <property type="entry name" value="transcription factor MYB1R1"/>
    <property type="match status" value="1"/>
</dbReference>
<keyword evidence="3" id="KW-0238">DNA-binding</keyword>
<dbReference type="GO" id="GO:0005634">
    <property type="term" value="C:nucleus"/>
    <property type="evidence" value="ECO:0007669"/>
    <property type="project" value="UniProtKB-SubCell"/>
</dbReference>
<name>A0AAD8K0V2_TARER</name>
<dbReference type="Gene3D" id="1.10.10.60">
    <property type="entry name" value="Homeodomain-like"/>
    <property type="match status" value="2"/>
</dbReference>
<evidence type="ECO:0000313" key="9">
    <source>
        <dbReference type="EMBL" id="KAK1414324.1"/>
    </source>
</evidence>
<evidence type="ECO:0000256" key="6">
    <source>
        <dbReference type="SAM" id="MobiDB-lite"/>
    </source>
</evidence>
<keyword evidence="4" id="KW-0804">Transcription</keyword>
<feature type="domain" description="HTH myb-type" evidence="8">
    <location>
        <begin position="115"/>
        <end position="171"/>
    </location>
</feature>
<comment type="caution">
    <text evidence="9">The sequence shown here is derived from an EMBL/GenBank/DDBJ whole genome shotgun (WGS) entry which is preliminary data.</text>
</comment>
<feature type="compositionally biased region" description="Pro residues" evidence="6">
    <location>
        <begin position="203"/>
        <end position="212"/>
    </location>
</feature>
<reference evidence="9" key="1">
    <citation type="journal article" date="2023" name="bioRxiv">
        <title>Improved chromosome-level genome assembly for marigold (Tagetes erecta).</title>
        <authorList>
            <person name="Jiang F."/>
            <person name="Yuan L."/>
            <person name="Wang S."/>
            <person name="Wang H."/>
            <person name="Xu D."/>
            <person name="Wang A."/>
            <person name="Fan W."/>
        </authorList>
    </citation>
    <scope>NUCLEOTIDE SEQUENCE</scope>
    <source>
        <strain evidence="9">WSJ</strain>
        <tissue evidence="9">Leaf</tissue>
    </source>
</reference>
<dbReference type="PROSITE" id="PS50090">
    <property type="entry name" value="MYB_LIKE"/>
    <property type="match status" value="1"/>
</dbReference>
<dbReference type="Pfam" id="PF00249">
    <property type="entry name" value="Myb_DNA-binding"/>
    <property type="match status" value="2"/>
</dbReference>
<keyword evidence="10" id="KW-1185">Reference proteome</keyword>
<gene>
    <name evidence="9" type="ORF">QVD17_30068</name>
</gene>
<dbReference type="InterPro" id="IPR001005">
    <property type="entry name" value="SANT/Myb"/>
</dbReference>
<accession>A0AAD8K0V2</accession>
<dbReference type="GO" id="GO:0003677">
    <property type="term" value="F:DNA binding"/>
    <property type="evidence" value="ECO:0007669"/>
    <property type="project" value="UniProtKB-KW"/>
</dbReference>
<comment type="subcellular location">
    <subcellularLocation>
        <location evidence="1">Nucleus</location>
    </subcellularLocation>
</comment>
<sequence length="332" mass="37046">MDNQENKFSIQSPLVESTWTEHDHWLFVNAVANLPENVEGRWQKVSDAIPGKTVDEVKAYHDFWEHKLTQIETGCDELPRLSDNEDGAEPVVCSDSALKTNHVPTTTAAARHEVKERKKGIPWTVEEHRRFLEGLKVYGKGDWRSISRLVVVTRTATQVASHAQKFFLRQKAEKKQKKRSSIHDITISEVETNMGVHAQPTLSTPPPPPTPPAVGRERGVLPTPPTSSPPNFHNGQGREAQPSVAPESTLKPTMLNFYDREGSGAQSALGPTPISCYSCEGGASSLPPSSLFWEGQGYKPTKQTIVHFYDENREATSSLMGNQFQNLIYYPY</sequence>
<dbReference type="SMART" id="SM00717">
    <property type="entry name" value="SANT"/>
    <property type="match status" value="2"/>
</dbReference>
<organism evidence="9 10">
    <name type="scientific">Tagetes erecta</name>
    <name type="common">African marigold</name>
    <dbReference type="NCBI Taxonomy" id="13708"/>
    <lineage>
        <taxon>Eukaryota</taxon>
        <taxon>Viridiplantae</taxon>
        <taxon>Streptophyta</taxon>
        <taxon>Embryophyta</taxon>
        <taxon>Tracheophyta</taxon>
        <taxon>Spermatophyta</taxon>
        <taxon>Magnoliopsida</taxon>
        <taxon>eudicotyledons</taxon>
        <taxon>Gunneridae</taxon>
        <taxon>Pentapetalae</taxon>
        <taxon>asterids</taxon>
        <taxon>campanulids</taxon>
        <taxon>Asterales</taxon>
        <taxon>Asteraceae</taxon>
        <taxon>Asteroideae</taxon>
        <taxon>Heliantheae alliance</taxon>
        <taxon>Tageteae</taxon>
        <taxon>Tagetes</taxon>
    </lineage>
</organism>
<dbReference type="InterPro" id="IPR017930">
    <property type="entry name" value="Myb_dom"/>
</dbReference>
<dbReference type="InterPro" id="IPR006447">
    <property type="entry name" value="Myb_dom_plants"/>
</dbReference>
<dbReference type="PANTHER" id="PTHR44042:SF69">
    <property type="entry name" value="TRANSCRIPTION FACTOR MYB-RELATED FAMILY"/>
    <property type="match status" value="1"/>
</dbReference>
<dbReference type="AlphaFoldDB" id="A0AAD8K0V2"/>
<evidence type="ECO:0000313" key="10">
    <source>
        <dbReference type="Proteomes" id="UP001229421"/>
    </source>
</evidence>
<dbReference type="PANTHER" id="PTHR44042">
    <property type="entry name" value="DUPLICATED HOMEODOMAIN-LIKE SUPERFAMILY PROTEIN-RELATED"/>
    <property type="match status" value="1"/>
</dbReference>
<dbReference type="PROSITE" id="PS51294">
    <property type="entry name" value="HTH_MYB"/>
    <property type="match status" value="1"/>
</dbReference>
<evidence type="ECO:0000256" key="5">
    <source>
        <dbReference type="ARBA" id="ARBA00023242"/>
    </source>
</evidence>
<dbReference type="EMBL" id="JAUHHV010000008">
    <property type="protein sequence ID" value="KAK1414324.1"/>
    <property type="molecule type" value="Genomic_DNA"/>
</dbReference>
<dbReference type="NCBIfam" id="TIGR01557">
    <property type="entry name" value="myb_SHAQKYF"/>
    <property type="match status" value="1"/>
</dbReference>
<protein>
    <submittedName>
        <fullName evidence="9">Uncharacterized protein</fullName>
    </submittedName>
</protein>
<evidence type="ECO:0000256" key="3">
    <source>
        <dbReference type="ARBA" id="ARBA00023125"/>
    </source>
</evidence>
<dbReference type="SUPFAM" id="SSF46689">
    <property type="entry name" value="Homeodomain-like"/>
    <property type="match status" value="2"/>
</dbReference>
<dbReference type="Proteomes" id="UP001229421">
    <property type="component" value="Unassembled WGS sequence"/>
</dbReference>
<dbReference type="CDD" id="cd00167">
    <property type="entry name" value="SANT"/>
    <property type="match status" value="2"/>
</dbReference>
<evidence type="ECO:0000256" key="1">
    <source>
        <dbReference type="ARBA" id="ARBA00004123"/>
    </source>
</evidence>
<keyword evidence="2" id="KW-0805">Transcription regulation</keyword>